<keyword evidence="9" id="KW-1185">Reference proteome</keyword>
<dbReference type="EMBL" id="JAEUBG010005348">
    <property type="protein sequence ID" value="KAH3675800.1"/>
    <property type="molecule type" value="Genomic_DNA"/>
</dbReference>
<comment type="function">
    <text evidence="6">Functions as a component of the Arp2/3 complex which is involved in regulation of actin polymerization and together with an activating nucleation-promoting factor (NPF) mediates the formation of branched actin networks.</text>
</comment>
<keyword evidence="4 7" id="KW-0206">Cytoskeleton</keyword>
<dbReference type="PANTHER" id="PTHR12644">
    <property type="entry name" value="ARP2/3 COMPLEX 16 KD SUBUNIT P16-ARC"/>
    <property type="match status" value="1"/>
</dbReference>
<dbReference type="SUPFAM" id="SSF69103">
    <property type="entry name" value="Arp2/3 complex 16 kDa subunit ARPC5"/>
    <property type="match status" value="1"/>
</dbReference>
<evidence type="ECO:0000256" key="6">
    <source>
        <dbReference type="ARBA" id="ARBA00060329"/>
    </source>
</evidence>
<organism evidence="8 9">
    <name type="scientific">Wickerhamomyces pijperi</name>
    <name type="common">Yeast</name>
    <name type="synonym">Pichia pijperi</name>
    <dbReference type="NCBI Taxonomy" id="599730"/>
    <lineage>
        <taxon>Eukaryota</taxon>
        <taxon>Fungi</taxon>
        <taxon>Dikarya</taxon>
        <taxon>Ascomycota</taxon>
        <taxon>Saccharomycotina</taxon>
        <taxon>Saccharomycetes</taxon>
        <taxon>Phaffomycetales</taxon>
        <taxon>Wickerhamomycetaceae</taxon>
        <taxon>Wickerhamomyces</taxon>
    </lineage>
</organism>
<dbReference type="InterPro" id="IPR036743">
    <property type="entry name" value="ARPC5_sf"/>
</dbReference>
<evidence type="ECO:0000313" key="8">
    <source>
        <dbReference type="EMBL" id="KAH3675800.1"/>
    </source>
</evidence>
<protein>
    <recommendedName>
        <fullName evidence="5 7">Actin-related protein 2/3 complex subunit 5</fullName>
    </recommendedName>
</protein>
<comment type="caution">
    <text evidence="8">The sequence shown here is derived from an EMBL/GenBank/DDBJ whole genome shotgun (WGS) entry which is preliminary data.</text>
</comment>
<evidence type="ECO:0000256" key="1">
    <source>
        <dbReference type="ARBA" id="ARBA00004245"/>
    </source>
</evidence>
<evidence type="ECO:0000313" key="9">
    <source>
        <dbReference type="Proteomes" id="UP000774326"/>
    </source>
</evidence>
<dbReference type="Proteomes" id="UP000774326">
    <property type="component" value="Unassembled WGS sequence"/>
</dbReference>
<dbReference type="Gene3D" id="1.25.40.190">
    <property type="entry name" value="Actin-related protein 2/3 complex subunit 5"/>
    <property type="match status" value="1"/>
</dbReference>
<name>A0A9P8TEN1_WICPI</name>
<evidence type="ECO:0000256" key="2">
    <source>
        <dbReference type="ARBA" id="ARBA00006084"/>
    </source>
</evidence>
<comment type="function">
    <text evidence="7">Functions as component of the Arp2/3 complex which is involved in regulation of actin polymerization and together with an activating nucleation-promoting factor (NPF) mediates the formation of branched actin networks. Arp2/3 complex plays a critical role in the control of cell morphogenesis via the modulation of cell polarity development.</text>
</comment>
<comment type="similarity">
    <text evidence="2 7">Belongs to the ARPC5 family.</text>
</comment>
<comment type="subcellular location">
    <subcellularLocation>
        <location evidence="1">Cytoplasm</location>
        <location evidence="1">Cytoskeleton</location>
    </subcellularLocation>
</comment>
<dbReference type="OrthoDB" id="195498at2759"/>
<keyword evidence="3" id="KW-0963">Cytoplasm</keyword>
<dbReference type="GO" id="GO:0030833">
    <property type="term" value="P:regulation of actin filament polymerization"/>
    <property type="evidence" value="ECO:0007669"/>
    <property type="project" value="InterPro"/>
</dbReference>
<dbReference type="InterPro" id="IPR006789">
    <property type="entry name" value="ARPC5"/>
</dbReference>
<evidence type="ECO:0000256" key="7">
    <source>
        <dbReference type="RuleBase" id="RU004301"/>
    </source>
</evidence>
<reference evidence="8" key="1">
    <citation type="journal article" date="2021" name="Open Biol.">
        <title>Shared evolutionary footprints suggest mitochondrial oxidative damage underlies multiple complex I losses in fungi.</title>
        <authorList>
            <person name="Schikora-Tamarit M.A."/>
            <person name="Marcet-Houben M."/>
            <person name="Nosek J."/>
            <person name="Gabaldon T."/>
        </authorList>
    </citation>
    <scope>NUCLEOTIDE SEQUENCE</scope>
    <source>
        <strain evidence="8">CBS2887</strain>
    </source>
</reference>
<evidence type="ECO:0000256" key="3">
    <source>
        <dbReference type="ARBA" id="ARBA00022490"/>
    </source>
</evidence>
<gene>
    <name evidence="8" type="ORF">WICPIJ_009253</name>
</gene>
<dbReference type="FunFam" id="1.25.40.190:FF:000003">
    <property type="entry name" value="Actin-related protein 2/3 complex subunit 5"/>
    <property type="match status" value="1"/>
</dbReference>
<evidence type="ECO:0000256" key="5">
    <source>
        <dbReference type="ARBA" id="ARBA00040214"/>
    </source>
</evidence>
<dbReference type="GO" id="GO:0034314">
    <property type="term" value="P:Arp2/3 complex-mediated actin nucleation"/>
    <property type="evidence" value="ECO:0007669"/>
    <property type="project" value="InterPro"/>
</dbReference>
<evidence type="ECO:0000256" key="4">
    <source>
        <dbReference type="ARBA" id="ARBA00023212"/>
    </source>
</evidence>
<accession>A0A9P8TEN1</accession>
<dbReference type="AlphaFoldDB" id="A0A9P8TEN1"/>
<proteinExistence type="inferred from homology"/>
<reference evidence="8" key="2">
    <citation type="submission" date="2021-01" db="EMBL/GenBank/DDBJ databases">
        <authorList>
            <person name="Schikora-Tamarit M.A."/>
        </authorList>
    </citation>
    <scope>NUCLEOTIDE SEQUENCE</scope>
    <source>
        <strain evidence="8">CBS2887</strain>
    </source>
</reference>
<dbReference type="GO" id="GO:0005885">
    <property type="term" value="C:Arp2/3 protein complex"/>
    <property type="evidence" value="ECO:0007669"/>
    <property type="project" value="InterPro"/>
</dbReference>
<dbReference type="PIRSF" id="PIRSF039096">
    <property type="entry name" value="p16-ARC"/>
    <property type="match status" value="1"/>
</dbReference>
<sequence length="151" mass="16969">MEDWRRIDIDALDPENNLTLEDLIPEVEPVSQAELQQRVTNLRTLMSKGASKDAISLITEQPPYGADAEGKEQYLNTVIDVLTSTKQTEITQIVESLSLEQQNVLFKFLYKGMASQKGQQQGGVLLAWFEKSVEITGLGPVVRYLSDRRTV</sequence>
<dbReference type="GO" id="GO:0044396">
    <property type="term" value="P:actin cortical patch organization"/>
    <property type="evidence" value="ECO:0007669"/>
    <property type="project" value="UniProtKB-ARBA"/>
</dbReference>
<dbReference type="Pfam" id="PF04699">
    <property type="entry name" value="P16-Arc"/>
    <property type="match status" value="1"/>
</dbReference>